<evidence type="ECO:0000259" key="5">
    <source>
        <dbReference type="Pfam" id="PF13470"/>
    </source>
</evidence>
<evidence type="ECO:0000313" key="7">
    <source>
        <dbReference type="Proteomes" id="UP000530850"/>
    </source>
</evidence>
<evidence type="ECO:0000313" key="6">
    <source>
        <dbReference type="EMBL" id="MBB3171528.1"/>
    </source>
</evidence>
<dbReference type="Gene3D" id="3.40.50.1010">
    <property type="entry name" value="5'-nuclease"/>
    <property type="match status" value="1"/>
</dbReference>
<protein>
    <submittedName>
        <fullName evidence="6">Putative nucleic acid-binding protein</fullName>
    </submittedName>
</protein>
<dbReference type="GO" id="GO:0016787">
    <property type="term" value="F:hydrolase activity"/>
    <property type="evidence" value="ECO:0007669"/>
    <property type="project" value="UniProtKB-KW"/>
</dbReference>
<name>A0A7W5GQS2_9ACTN</name>
<dbReference type="Pfam" id="PF13470">
    <property type="entry name" value="PIN_3"/>
    <property type="match status" value="1"/>
</dbReference>
<sequence length="154" mass="17685">MTKPRLLLDTNIVIDFLNQREPFYEDARLLMILGRLGEFELWVSSSQVTDLVYILSDGGRAQLIPEVLEQLRDLRGFVNVYTAGEREVDAMLAKAWRAPEDSLLYEVAIALRATALLSRNQRDFPEGLIPVLDCGEFFAWWKEREGVVYGEVDF</sequence>
<evidence type="ECO:0000256" key="3">
    <source>
        <dbReference type="ARBA" id="ARBA00022801"/>
    </source>
</evidence>
<dbReference type="SUPFAM" id="SSF88723">
    <property type="entry name" value="PIN domain-like"/>
    <property type="match status" value="1"/>
</dbReference>
<dbReference type="GO" id="GO:0004518">
    <property type="term" value="F:nuclease activity"/>
    <property type="evidence" value="ECO:0007669"/>
    <property type="project" value="UniProtKB-KW"/>
</dbReference>
<evidence type="ECO:0000256" key="2">
    <source>
        <dbReference type="ARBA" id="ARBA00022723"/>
    </source>
</evidence>
<dbReference type="RefSeq" id="WP_123185421.1">
    <property type="nucleotide sequence ID" value="NZ_CANSOV010000029.1"/>
</dbReference>
<comment type="caution">
    <text evidence="6">The sequence shown here is derived from an EMBL/GenBank/DDBJ whole genome shotgun (WGS) entry which is preliminary data.</text>
</comment>
<dbReference type="GO" id="GO:0046872">
    <property type="term" value="F:metal ion binding"/>
    <property type="evidence" value="ECO:0007669"/>
    <property type="project" value="UniProtKB-KW"/>
</dbReference>
<reference evidence="6 7" key="1">
    <citation type="submission" date="2020-08" db="EMBL/GenBank/DDBJ databases">
        <title>Sequencing the genomes of 1000 actinobacteria strains.</title>
        <authorList>
            <person name="Klenk H.-P."/>
        </authorList>
    </citation>
    <scope>NUCLEOTIDE SEQUENCE [LARGE SCALE GENOMIC DNA]</scope>
    <source>
        <strain evidence="6 7">DSM 22242</strain>
    </source>
</reference>
<dbReference type="InterPro" id="IPR002716">
    <property type="entry name" value="PIN_dom"/>
</dbReference>
<gene>
    <name evidence="6" type="ORF">FHR31_001348</name>
</gene>
<dbReference type="AlphaFoldDB" id="A0A7W5GQS2"/>
<proteinExistence type="predicted"/>
<keyword evidence="3" id="KW-0378">Hydrolase</keyword>
<accession>A0A7W5GQS2</accession>
<dbReference type="GeneID" id="93356718"/>
<dbReference type="InterPro" id="IPR029060">
    <property type="entry name" value="PIN-like_dom_sf"/>
</dbReference>
<dbReference type="Proteomes" id="UP000530850">
    <property type="component" value="Unassembled WGS sequence"/>
</dbReference>
<organism evidence="6 7">
    <name type="scientific">Parvibacter caecicola</name>
    <dbReference type="NCBI Taxonomy" id="747645"/>
    <lineage>
        <taxon>Bacteria</taxon>
        <taxon>Bacillati</taxon>
        <taxon>Actinomycetota</taxon>
        <taxon>Coriobacteriia</taxon>
        <taxon>Coriobacteriales</taxon>
        <taxon>Coriobacteriaceae</taxon>
        <taxon>Parvibacter</taxon>
    </lineage>
</organism>
<feature type="domain" description="PIN" evidence="5">
    <location>
        <begin position="5"/>
        <end position="122"/>
    </location>
</feature>
<evidence type="ECO:0000256" key="1">
    <source>
        <dbReference type="ARBA" id="ARBA00022722"/>
    </source>
</evidence>
<keyword evidence="4" id="KW-0460">Magnesium</keyword>
<dbReference type="EMBL" id="JACHYA010000004">
    <property type="protein sequence ID" value="MBB3171528.1"/>
    <property type="molecule type" value="Genomic_DNA"/>
</dbReference>
<evidence type="ECO:0000256" key="4">
    <source>
        <dbReference type="ARBA" id="ARBA00022842"/>
    </source>
</evidence>
<keyword evidence="2" id="KW-0479">Metal-binding</keyword>
<keyword evidence="1" id="KW-0540">Nuclease</keyword>